<reference evidence="2" key="1">
    <citation type="journal article" date="2023" name="Front. Plant Sci.">
        <title>Chromosomal-level genome assembly of Melastoma candidum provides insights into trichome evolution.</title>
        <authorList>
            <person name="Zhong Y."/>
            <person name="Wu W."/>
            <person name="Sun C."/>
            <person name="Zou P."/>
            <person name="Liu Y."/>
            <person name="Dai S."/>
            <person name="Zhou R."/>
        </authorList>
    </citation>
    <scope>NUCLEOTIDE SEQUENCE [LARGE SCALE GENOMIC DNA]</scope>
</reference>
<comment type="caution">
    <text evidence="1">The sequence shown here is derived from an EMBL/GenBank/DDBJ whole genome shotgun (WGS) entry which is preliminary data.</text>
</comment>
<keyword evidence="2" id="KW-1185">Reference proteome</keyword>
<organism evidence="1 2">
    <name type="scientific">Melastoma candidum</name>
    <dbReference type="NCBI Taxonomy" id="119954"/>
    <lineage>
        <taxon>Eukaryota</taxon>
        <taxon>Viridiplantae</taxon>
        <taxon>Streptophyta</taxon>
        <taxon>Embryophyta</taxon>
        <taxon>Tracheophyta</taxon>
        <taxon>Spermatophyta</taxon>
        <taxon>Magnoliopsida</taxon>
        <taxon>eudicotyledons</taxon>
        <taxon>Gunneridae</taxon>
        <taxon>Pentapetalae</taxon>
        <taxon>rosids</taxon>
        <taxon>malvids</taxon>
        <taxon>Myrtales</taxon>
        <taxon>Melastomataceae</taxon>
        <taxon>Melastomatoideae</taxon>
        <taxon>Melastomateae</taxon>
        <taxon>Melastoma</taxon>
    </lineage>
</organism>
<accession>A0ACB9P042</accession>
<name>A0ACB9P042_9MYRT</name>
<gene>
    <name evidence="1" type="ORF">MLD38_026770</name>
</gene>
<protein>
    <submittedName>
        <fullName evidence="1">Uncharacterized protein</fullName>
    </submittedName>
</protein>
<proteinExistence type="predicted"/>
<evidence type="ECO:0000313" key="2">
    <source>
        <dbReference type="Proteomes" id="UP001057402"/>
    </source>
</evidence>
<dbReference type="Proteomes" id="UP001057402">
    <property type="component" value="Chromosome 7"/>
</dbReference>
<sequence length="342" mass="37002">MGTVGDSRQLKRLPQSHSPINFTSPLHRKHLHSVPPHPPSSWIQSPLPNSKGKRIFEMGYCRNHGMLLFGALIVIAGVIIGAKADAVVSGTVFCDQCKDGHISLFDYPLNGIKVKVTCTNNKGQVTLSGEETTNTLGNYAIKFHGTPDLSSCQAQVIGNWSKTGCSASAGPSKGLRLMFNMFDTEFYSVDSLLAQPARPKSFCPSSASPAPATPLPPAPFLEPSACPSQKWTMPEYKCYWKVVSPDTKVALVFGPVAAQRYGADLTLWQALHGRGEAYRTLLREATTSLLNSYNSVHFPYNSIVVVQQTNDALLGSSKNVLHTALAFTRANSGSACKFTPCK</sequence>
<evidence type="ECO:0000313" key="1">
    <source>
        <dbReference type="EMBL" id="KAI4342113.1"/>
    </source>
</evidence>
<dbReference type="EMBL" id="CM042886">
    <property type="protein sequence ID" value="KAI4342113.1"/>
    <property type="molecule type" value="Genomic_DNA"/>
</dbReference>